<dbReference type="InterPro" id="IPR052895">
    <property type="entry name" value="HetReg/Transcr_Mod"/>
</dbReference>
<dbReference type="Pfam" id="PF06985">
    <property type="entry name" value="HET"/>
    <property type="match status" value="1"/>
</dbReference>
<dbReference type="AlphaFoldDB" id="A0A3D8SFF8"/>
<organism evidence="2 3">
    <name type="scientific">Coleophoma cylindrospora</name>
    <dbReference type="NCBI Taxonomy" id="1849047"/>
    <lineage>
        <taxon>Eukaryota</taxon>
        <taxon>Fungi</taxon>
        <taxon>Dikarya</taxon>
        <taxon>Ascomycota</taxon>
        <taxon>Pezizomycotina</taxon>
        <taxon>Leotiomycetes</taxon>
        <taxon>Helotiales</taxon>
        <taxon>Dermateaceae</taxon>
        <taxon>Coleophoma</taxon>
    </lineage>
</organism>
<dbReference type="PANTHER" id="PTHR24148">
    <property type="entry name" value="ANKYRIN REPEAT DOMAIN-CONTAINING PROTEIN 39 HOMOLOG-RELATED"/>
    <property type="match status" value="1"/>
</dbReference>
<evidence type="ECO:0000313" key="3">
    <source>
        <dbReference type="Proteomes" id="UP000256645"/>
    </source>
</evidence>
<reference evidence="2 3" key="1">
    <citation type="journal article" date="2018" name="IMA Fungus">
        <title>IMA Genome-F 9: Draft genome sequence of Annulohypoxylon stygium, Aspergillus mulundensis, Berkeleyomyces basicola (syn. Thielaviopsis basicola), Ceratocystis smalleyi, two Cercospora beticola strains, Coleophoma cylindrospora, Fusarium fracticaudum, Phialophora cf. hyalina, and Morchella septimelata.</title>
        <authorList>
            <person name="Wingfield B.D."/>
            <person name="Bills G.F."/>
            <person name="Dong Y."/>
            <person name="Huang W."/>
            <person name="Nel W.J."/>
            <person name="Swalarsk-Parry B.S."/>
            <person name="Vaghefi N."/>
            <person name="Wilken P.M."/>
            <person name="An Z."/>
            <person name="de Beer Z.W."/>
            <person name="De Vos L."/>
            <person name="Chen L."/>
            <person name="Duong T.A."/>
            <person name="Gao Y."/>
            <person name="Hammerbacher A."/>
            <person name="Kikkert J.R."/>
            <person name="Li Y."/>
            <person name="Li H."/>
            <person name="Li K."/>
            <person name="Li Q."/>
            <person name="Liu X."/>
            <person name="Ma X."/>
            <person name="Naidoo K."/>
            <person name="Pethybridge S.J."/>
            <person name="Sun J."/>
            <person name="Steenkamp E.T."/>
            <person name="van der Nest M.A."/>
            <person name="van Wyk S."/>
            <person name="Wingfield M.J."/>
            <person name="Xiong C."/>
            <person name="Yue Q."/>
            <person name="Zhang X."/>
        </authorList>
    </citation>
    <scope>NUCLEOTIDE SEQUENCE [LARGE SCALE GENOMIC DNA]</scope>
    <source>
        <strain evidence="2 3">BP6252</strain>
    </source>
</reference>
<dbReference type="EMBL" id="PDLM01000002">
    <property type="protein sequence ID" value="RDW84931.1"/>
    <property type="molecule type" value="Genomic_DNA"/>
</dbReference>
<dbReference type="Proteomes" id="UP000256645">
    <property type="component" value="Unassembled WGS sequence"/>
</dbReference>
<comment type="caution">
    <text evidence="2">The sequence shown here is derived from an EMBL/GenBank/DDBJ whole genome shotgun (WGS) entry which is preliminary data.</text>
</comment>
<sequence>MDESCDPFPYQALGPSEIRVLKPRAATSGTFSFDLVVKDLSTKPRYAALSYTWGPPGNTHSIILNGQLFPVRQNLHDALTQLSKSRLIDNYIWIDAICINQGEDEVALKERSSQIVLMKQVYEQAKKIVVWLGKPENKLNNDSAAKKLREFSDFHRRVILKWNPYRPWTKPTAPVSHETIVADLRAQVKDSVESGRKDILDAVGSYTYNAWLGISELLKSPWWGRTWIFQEATVPENVTTIVISGVWVKKFKSKVAFVFGDLETEWNELGIVSVIILELLYCGNTDKAFVAGLGRANLPYGGLAEFRTQRILDTHHDFLELIHLFRHTDCFDPRDKVYAPLGLATDVVRKAIIPDYASKSTLQVYLEVPQFYLAQPTPTLDFLGHTIYTEQPQSTTSDSPFPSWLPNWSDKAEDLKPIPKIIYRALPLPGKVYAPIDRRVGVPDTEMVPAFNASDTPAYTAFISENELHVSAIFVDIIKHNFPTDPLKVESLHEVIRHWDAESNSLHATGETFVDALCSTLVMDLEFDFRERACARGGKLDPRSIADTDNLDSTLTDTTRHVAMGIAAGGRTVAITEGGFVGMVPSKARSGDSIWALLGGSVLYALRKEHACQEGYTFLGEVYLHGLMDGEVMKRVEAGTCDIESLVII</sequence>
<dbReference type="PANTHER" id="PTHR24148:SF73">
    <property type="entry name" value="HET DOMAIN PROTEIN (AFU_ORTHOLOGUE AFUA_8G01020)"/>
    <property type="match status" value="1"/>
</dbReference>
<dbReference type="OrthoDB" id="5416609at2759"/>
<accession>A0A3D8SFF8</accession>
<keyword evidence="3" id="KW-1185">Reference proteome</keyword>
<evidence type="ECO:0000259" key="1">
    <source>
        <dbReference type="Pfam" id="PF06985"/>
    </source>
</evidence>
<protein>
    <recommendedName>
        <fullName evidence="1">Heterokaryon incompatibility domain-containing protein</fullName>
    </recommendedName>
</protein>
<dbReference type="InterPro" id="IPR010730">
    <property type="entry name" value="HET"/>
</dbReference>
<evidence type="ECO:0000313" key="2">
    <source>
        <dbReference type="EMBL" id="RDW84931.1"/>
    </source>
</evidence>
<feature type="domain" description="Heterokaryon incompatibility" evidence="1">
    <location>
        <begin position="46"/>
        <end position="231"/>
    </location>
</feature>
<dbReference type="Pfam" id="PF26639">
    <property type="entry name" value="Het-6_barrel"/>
    <property type="match status" value="1"/>
</dbReference>
<proteinExistence type="predicted"/>
<name>A0A3D8SFF8_9HELO</name>
<gene>
    <name evidence="2" type="ORF">BP6252_02521</name>
</gene>